<feature type="transmembrane region" description="Helical" evidence="1">
    <location>
        <begin position="165"/>
        <end position="185"/>
    </location>
</feature>
<protein>
    <submittedName>
        <fullName evidence="3">Uncharacterized protein</fullName>
    </submittedName>
</protein>
<gene>
    <name evidence="3" type="ORF">VKT23_009994</name>
</gene>
<keyword evidence="1" id="KW-1133">Transmembrane helix</keyword>
<keyword evidence="1" id="KW-0812">Transmembrane</keyword>
<sequence length="186" mass="18476">MKSDLFGLASIAVLVQLVPSFVFAQDSLTLQIVSIGGSVFDIPMPTADATAVPVSTIDGGAATVYEIADNRPGKIQTTETITASASGWTISADGTDIKCQKNGDTEVSCAIHPSGAVGSNVDIAQPIDIVLPIATGAGSSGSNSASGSNHASGNTNNINNASLAVGMRVGLGAVLSGLAIGGFMLI</sequence>
<evidence type="ECO:0000256" key="1">
    <source>
        <dbReference type="SAM" id="Phobius"/>
    </source>
</evidence>
<organism evidence="3 4">
    <name type="scientific">Marasmiellus scandens</name>
    <dbReference type="NCBI Taxonomy" id="2682957"/>
    <lineage>
        <taxon>Eukaryota</taxon>
        <taxon>Fungi</taxon>
        <taxon>Dikarya</taxon>
        <taxon>Basidiomycota</taxon>
        <taxon>Agaricomycotina</taxon>
        <taxon>Agaricomycetes</taxon>
        <taxon>Agaricomycetidae</taxon>
        <taxon>Agaricales</taxon>
        <taxon>Marasmiineae</taxon>
        <taxon>Omphalotaceae</taxon>
        <taxon>Marasmiellus</taxon>
    </lineage>
</organism>
<reference evidence="3 4" key="1">
    <citation type="submission" date="2024-01" db="EMBL/GenBank/DDBJ databases">
        <title>A draft genome for the cacao thread blight pathogen Marasmiellus scandens.</title>
        <authorList>
            <person name="Baruah I.K."/>
            <person name="Leung J."/>
            <person name="Bukari Y."/>
            <person name="Amoako-Attah I."/>
            <person name="Meinhardt L.W."/>
            <person name="Bailey B.A."/>
            <person name="Cohen S.P."/>
        </authorList>
    </citation>
    <scope>NUCLEOTIDE SEQUENCE [LARGE SCALE GENOMIC DNA]</scope>
    <source>
        <strain evidence="3 4">GH-19</strain>
    </source>
</reference>
<keyword evidence="2" id="KW-0732">Signal</keyword>
<dbReference type="Proteomes" id="UP001498398">
    <property type="component" value="Unassembled WGS sequence"/>
</dbReference>
<accession>A0ABR1JDK7</accession>
<proteinExistence type="predicted"/>
<evidence type="ECO:0000256" key="2">
    <source>
        <dbReference type="SAM" id="SignalP"/>
    </source>
</evidence>
<evidence type="ECO:0000313" key="4">
    <source>
        <dbReference type="Proteomes" id="UP001498398"/>
    </source>
</evidence>
<comment type="caution">
    <text evidence="3">The sequence shown here is derived from an EMBL/GenBank/DDBJ whole genome shotgun (WGS) entry which is preliminary data.</text>
</comment>
<evidence type="ECO:0000313" key="3">
    <source>
        <dbReference type="EMBL" id="KAK7458088.1"/>
    </source>
</evidence>
<keyword evidence="4" id="KW-1185">Reference proteome</keyword>
<feature type="chain" id="PRO_5047403485" evidence="2">
    <location>
        <begin position="25"/>
        <end position="186"/>
    </location>
</feature>
<feature type="signal peptide" evidence="2">
    <location>
        <begin position="1"/>
        <end position="24"/>
    </location>
</feature>
<name>A0ABR1JDK7_9AGAR</name>
<dbReference type="EMBL" id="JBANRG010000018">
    <property type="protein sequence ID" value="KAK7458088.1"/>
    <property type="molecule type" value="Genomic_DNA"/>
</dbReference>
<keyword evidence="1" id="KW-0472">Membrane</keyword>